<dbReference type="InterPro" id="IPR006461">
    <property type="entry name" value="PLAC_motif_containing"/>
</dbReference>
<dbReference type="Proteomes" id="UP001186944">
    <property type="component" value="Unassembled WGS sequence"/>
</dbReference>
<evidence type="ECO:0000313" key="4">
    <source>
        <dbReference type="Proteomes" id="UP001186944"/>
    </source>
</evidence>
<dbReference type="PANTHER" id="PTHR15907">
    <property type="entry name" value="DUF614 FAMILY PROTEIN-RELATED"/>
    <property type="match status" value="1"/>
</dbReference>
<proteinExistence type="inferred from homology"/>
<keyword evidence="4" id="KW-1185">Reference proteome</keyword>
<reference evidence="3" key="1">
    <citation type="submission" date="2019-08" db="EMBL/GenBank/DDBJ databases">
        <title>The improved chromosome-level genome for the pearl oyster Pinctada fucata martensii using PacBio sequencing and Hi-C.</title>
        <authorList>
            <person name="Zheng Z."/>
        </authorList>
    </citation>
    <scope>NUCLEOTIDE SEQUENCE</scope>
    <source>
        <strain evidence="3">ZZ-2019</strain>
        <tissue evidence="3">Adductor muscle</tissue>
    </source>
</reference>
<feature type="transmembrane region" description="Helical" evidence="2">
    <location>
        <begin position="12"/>
        <end position="30"/>
    </location>
</feature>
<dbReference type="Pfam" id="PF04749">
    <property type="entry name" value="PLAC8"/>
    <property type="match status" value="1"/>
</dbReference>
<dbReference type="AlphaFoldDB" id="A0AA88XLI2"/>
<evidence type="ECO:0000256" key="1">
    <source>
        <dbReference type="ARBA" id="ARBA00009024"/>
    </source>
</evidence>
<sequence length="107" mass="11790">MSMWRASLLGCFDDFGLCIVTYIIPCYTFGRNAEAMGESCCVCALTYAFPIIHLVAAVNIRGRIRQEKNIEGTMCGDLLTVLFCPFCALVQEAQEVRGPALLGMARE</sequence>
<keyword evidence="2" id="KW-1133">Transmembrane helix</keyword>
<comment type="caution">
    <text evidence="3">The sequence shown here is derived from an EMBL/GenBank/DDBJ whole genome shotgun (WGS) entry which is preliminary data.</text>
</comment>
<name>A0AA88XLI2_PINIB</name>
<dbReference type="NCBIfam" id="TIGR01571">
    <property type="entry name" value="A_thal_Cys_rich"/>
    <property type="match status" value="1"/>
</dbReference>
<keyword evidence="2" id="KW-0472">Membrane</keyword>
<organism evidence="3 4">
    <name type="scientific">Pinctada imbricata</name>
    <name type="common">Atlantic pearl-oyster</name>
    <name type="synonym">Pinctada martensii</name>
    <dbReference type="NCBI Taxonomy" id="66713"/>
    <lineage>
        <taxon>Eukaryota</taxon>
        <taxon>Metazoa</taxon>
        <taxon>Spiralia</taxon>
        <taxon>Lophotrochozoa</taxon>
        <taxon>Mollusca</taxon>
        <taxon>Bivalvia</taxon>
        <taxon>Autobranchia</taxon>
        <taxon>Pteriomorphia</taxon>
        <taxon>Pterioida</taxon>
        <taxon>Pterioidea</taxon>
        <taxon>Pteriidae</taxon>
        <taxon>Pinctada</taxon>
    </lineage>
</organism>
<keyword evidence="2" id="KW-0812">Transmembrane</keyword>
<protein>
    <submittedName>
        <fullName evidence="3">Uncharacterized protein</fullName>
    </submittedName>
</protein>
<feature type="transmembrane region" description="Helical" evidence="2">
    <location>
        <begin position="36"/>
        <end position="58"/>
    </location>
</feature>
<evidence type="ECO:0000256" key="2">
    <source>
        <dbReference type="SAM" id="Phobius"/>
    </source>
</evidence>
<comment type="similarity">
    <text evidence="1">Belongs to the cornifelin family.</text>
</comment>
<evidence type="ECO:0000313" key="3">
    <source>
        <dbReference type="EMBL" id="KAK3083290.1"/>
    </source>
</evidence>
<gene>
    <name evidence="3" type="ORF">FSP39_018643</name>
</gene>
<accession>A0AA88XLI2</accession>
<dbReference type="EMBL" id="VSWD01000014">
    <property type="protein sequence ID" value="KAK3083290.1"/>
    <property type="molecule type" value="Genomic_DNA"/>
</dbReference>